<feature type="transmembrane region" description="Helical" evidence="6">
    <location>
        <begin position="198"/>
        <end position="218"/>
    </location>
</feature>
<protein>
    <submittedName>
        <fullName evidence="8">Cytochrome c-type biogenesis protein</fullName>
    </submittedName>
</protein>
<dbReference type="AlphaFoldDB" id="A0A4V2UV87"/>
<dbReference type="InterPro" id="IPR051790">
    <property type="entry name" value="Cytochrome_c-biogenesis_DsbD"/>
</dbReference>
<proteinExistence type="inferred from homology"/>
<organism evidence="8 9">
    <name type="scientific">Hazenella coriacea</name>
    <dbReference type="NCBI Taxonomy" id="1179467"/>
    <lineage>
        <taxon>Bacteria</taxon>
        <taxon>Bacillati</taxon>
        <taxon>Bacillota</taxon>
        <taxon>Bacilli</taxon>
        <taxon>Bacillales</taxon>
        <taxon>Thermoactinomycetaceae</taxon>
        <taxon>Hazenella</taxon>
    </lineage>
</organism>
<accession>A0A4V2UV87</accession>
<evidence type="ECO:0000313" key="9">
    <source>
        <dbReference type="Proteomes" id="UP000294937"/>
    </source>
</evidence>
<dbReference type="GO" id="GO:0017004">
    <property type="term" value="P:cytochrome complex assembly"/>
    <property type="evidence" value="ECO:0007669"/>
    <property type="project" value="InterPro"/>
</dbReference>
<comment type="caution">
    <text evidence="8">The sequence shown here is derived from an EMBL/GenBank/DDBJ whole genome shotgun (WGS) entry which is preliminary data.</text>
</comment>
<gene>
    <name evidence="8" type="ORF">EDD58_103249</name>
</gene>
<dbReference type="OrthoDB" id="9803065at2"/>
<feature type="domain" description="Cytochrome C biogenesis protein transmembrane" evidence="7">
    <location>
        <begin position="5"/>
        <end position="217"/>
    </location>
</feature>
<dbReference type="Proteomes" id="UP000294937">
    <property type="component" value="Unassembled WGS sequence"/>
</dbReference>
<evidence type="ECO:0000256" key="2">
    <source>
        <dbReference type="ARBA" id="ARBA00006143"/>
    </source>
</evidence>
<evidence type="ECO:0000313" key="8">
    <source>
        <dbReference type="EMBL" id="TCS94827.1"/>
    </source>
</evidence>
<evidence type="ECO:0000256" key="5">
    <source>
        <dbReference type="ARBA" id="ARBA00023136"/>
    </source>
</evidence>
<feature type="transmembrane region" description="Helical" evidence="6">
    <location>
        <begin position="50"/>
        <end position="69"/>
    </location>
</feature>
<feature type="transmembrane region" description="Helical" evidence="6">
    <location>
        <begin position="164"/>
        <end position="186"/>
    </location>
</feature>
<evidence type="ECO:0000256" key="4">
    <source>
        <dbReference type="ARBA" id="ARBA00022989"/>
    </source>
</evidence>
<keyword evidence="4 6" id="KW-1133">Transmembrane helix</keyword>
<dbReference type="GO" id="GO:0016020">
    <property type="term" value="C:membrane"/>
    <property type="evidence" value="ECO:0007669"/>
    <property type="project" value="UniProtKB-SubCell"/>
</dbReference>
<evidence type="ECO:0000259" key="7">
    <source>
        <dbReference type="Pfam" id="PF02683"/>
    </source>
</evidence>
<comment type="subcellular location">
    <subcellularLocation>
        <location evidence="1">Membrane</location>
        <topology evidence="1">Multi-pass membrane protein</topology>
    </subcellularLocation>
</comment>
<dbReference type="PANTHER" id="PTHR31272">
    <property type="entry name" value="CYTOCHROME C-TYPE BIOGENESIS PROTEIN HI_1454-RELATED"/>
    <property type="match status" value="1"/>
</dbReference>
<dbReference type="EMBL" id="SMAG01000003">
    <property type="protein sequence ID" value="TCS94827.1"/>
    <property type="molecule type" value="Genomic_DNA"/>
</dbReference>
<evidence type="ECO:0000256" key="6">
    <source>
        <dbReference type="SAM" id="Phobius"/>
    </source>
</evidence>
<feature type="transmembrane region" description="Helical" evidence="6">
    <location>
        <begin position="129"/>
        <end position="152"/>
    </location>
</feature>
<dbReference type="Pfam" id="PF02683">
    <property type="entry name" value="DsbD_TM"/>
    <property type="match status" value="1"/>
</dbReference>
<sequence>MQDLTIFFAFAAGLISFFSPCIFPLIPVYVSQLTGGEFSEGKINVEKKVILSRSIFFVLGFSFIFILLGASASAMGQFLSNQREVIEKFGGILVIIFGLQMTGLIQLRFLMKEKRWLPQMKQKGGITSLLMGIAFGAGWTPCVGLALSSILLMASSSETVYSGMLYLLIYSLGLAIPFIALSFLLTYTLTTVKKMNRYLPVVSKVGGWILIIMGFLLFTDQMTQITAWLAKYSYTW</sequence>
<dbReference type="InterPro" id="IPR003834">
    <property type="entry name" value="Cyt_c_assmbl_TM_dom"/>
</dbReference>
<keyword evidence="9" id="KW-1185">Reference proteome</keyword>
<keyword evidence="5 6" id="KW-0472">Membrane</keyword>
<name>A0A4V2UV87_9BACL</name>
<keyword evidence="3 6" id="KW-0812">Transmembrane</keyword>
<comment type="similarity">
    <text evidence="2">Belongs to the DsbD family.</text>
</comment>
<evidence type="ECO:0000256" key="1">
    <source>
        <dbReference type="ARBA" id="ARBA00004141"/>
    </source>
</evidence>
<evidence type="ECO:0000256" key="3">
    <source>
        <dbReference type="ARBA" id="ARBA00022692"/>
    </source>
</evidence>
<dbReference type="PANTHER" id="PTHR31272:SF4">
    <property type="entry name" value="CYTOCHROME C-TYPE BIOGENESIS PROTEIN HI_1454-RELATED"/>
    <property type="match status" value="1"/>
</dbReference>
<feature type="transmembrane region" description="Helical" evidence="6">
    <location>
        <begin position="89"/>
        <end position="109"/>
    </location>
</feature>
<feature type="transmembrane region" description="Helical" evidence="6">
    <location>
        <begin position="6"/>
        <end position="30"/>
    </location>
</feature>
<reference evidence="8 9" key="1">
    <citation type="submission" date="2019-03" db="EMBL/GenBank/DDBJ databases">
        <title>Genomic Encyclopedia of Type Strains, Phase IV (KMG-IV): sequencing the most valuable type-strain genomes for metagenomic binning, comparative biology and taxonomic classification.</title>
        <authorList>
            <person name="Goeker M."/>
        </authorList>
    </citation>
    <scope>NUCLEOTIDE SEQUENCE [LARGE SCALE GENOMIC DNA]</scope>
    <source>
        <strain evidence="8 9">DSM 45707</strain>
    </source>
</reference>